<dbReference type="RefSeq" id="YP_009031022.1">
    <property type="nucleotide sequence ID" value="NC_024134.1"/>
</dbReference>
<dbReference type="KEGG" id="vg:19486838"/>
<dbReference type="EMBL" id="KJ190158">
    <property type="protein sequence ID" value="AHN83701.1"/>
    <property type="molecule type" value="Genomic_DNA"/>
</dbReference>
<proteinExistence type="predicted"/>
<sequence length="103" mass="12029">MATIQERLNKIYCLFVYNGETILAYKGSKNVWIKDSGGNIINLALLRERRHRFFIESRIIESNTCYRTGDKVIVDNDTWYVVDWQSLSCDASDNRKYSLVIAK</sequence>
<evidence type="ECO:0000313" key="2">
    <source>
        <dbReference type="Proteomes" id="UP000026907"/>
    </source>
</evidence>
<evidence type="ECO:0008006" key="3">
    <source>
        <dbReference type="Google" id="ProtNLM"/>
    </source>
</evidence>
<evidence type="ECO:0000313" key="1">
    <source>
        <dbReference type="EMBL" id="AHN83701.1"/>
    </source>
</evidence>
<protein>
    <recommendedName>
        <fullName evidence="3">PhoH-like protein</fullName>
    </recommendedName>
</protein>
<name>A0A023MH27_9CAUD</name>
<accession>A0A023MH27</accession>
<keyword evidence="2" id="KW-1185">Reference proteome</keyword>
<dbReference type="GeneID" id="19486838"/>
<reference evidence="1 2" key="1">
    <citation type="journal article" date="2014" name="Genome Announc.">
        <title>Complete Genome Sequences of Two Escherichia coli O157:H7 Phages Effective in Limiting Contamination of Food Products.</title>
        <authorList>
            <person name="Hong Y."/>
            <person name="Pan Y."/>
            <person name="Harman N.J."/>
            <person name="Ebner P.D."/>
        </authorList>
    </citation>
    <scope>NUCLEOTIDE SEQUENCE [LARGE SCALE GENOMIC DNA]</scope>
</reference>
<organism evidence="1 2">
    <name type="scientific">Escherichia phage FFH2</name>
    <dbReference type="NCBI Taxonomy" id="1446490"/>
    <lineage>
        <taxon>Viruses</taxon>
        <taxon>Duplodnaviria</taxon>
        <taxon>Heunggongvirae</taxon>
        <taxon>Uroviricota</taxon>
        <taxon>Caudoviricetes</taxon>
        <taxon>Vequintavirinae</taxon>
        <taxon>Vequintavirus</taxon>
        <taxon>Vequintavirus PDX</taxon>
        <taxon>Vequintavirus FFH2</taxon>
    </lineage>
</organism>
<dbReference type="Proteomes" id="UP000026907">
    <property type="component" value="Segment"/>
</dbReference>